<feature type="transmembrane region" description="Helical" evidence="2">
    <location>
        <begin position="148"/>
        <end position="166"/>
    </location>
</feature>
<reference evidence="3 4" key="1">
    <citation type="submission" date="2020-02" db="EMBL/GenBank/DDBJ databases">
        <title>Whole-genome analyses of novel actinobacteria.</title>
        <authorList>
            <person name="Sahin N."/>
            <person name="Tokatli A."/>
        </authorList>
    </citation>
    <scope>NUCLEOTIDE SEQUENCE [LARGE SCALE GENOMIC DNA]</scope>
    <source>
        <strain evidence="3 4">YC504</strain>
    </source>
</reference>
<dbReference type="PANTHER" id="PTHR23542">
    <property type="match status" value="1"/>
</dbReference>
<dbReference type="Proteomes" id="UP000481109">
    <property type="component" value="Unassembled WGS sequence"/>
</dbReference>
<keyword evidence="2" id="KW-1133">Transmembrane helix</keyword>
<dbReference type="RefSeq" id="WP_165336479.1">
    <property type="nucleotide sequence ID" value="NZ_JAAKZW010000279.1"/>
</dbReference>
<feature type="transmembrane region" description="Helical" evidence="2">
    <location>
        <begin position="366"/>
        <end position="384"/>
    </location>
</feature>
<sequence>MPRASYRELFTRPVLSWCAVAVASRLPVAMAPLALVFLVRERPGGYALGALLAAVYVIGEIAGAAVLGTRLRPERARGQLAFGLAGGSAGFLLLALAPGAPSAVLAVGAFVAGAAPAGAAGGLRALLQAMVPERAVSQAMSFETMLNSAIWSVSPVAAAWLALGVAPYTPMLLATVLLIAATAGLWLLPAGWQAEEHEPGNGSKARVLARAWPAYVMGAATMCLLALAEIALPALLEQRDFGVGLAGPLLAAFAVASAVGAFVYGLRAAWPGRLATQSAVLLVGVSACVTAVAVTPSVTAIAAGLTLAGVLQAGALLTRNLALRATLPSSALAAGYSVMYAAVGAGYALSGSLAGLLMSLTTASNAILAGVALTLVLTAVGLLGDRSAGRSGHRAQPSVIRAESTPVSGRSDAERAH</sequence>
<feature type="transmembrane region" description="Helical" evidence="2">
    <location>
        <begin position="278"/>
        <end position="294"/>
    </location>
</feature>
<evidence type="ECO:0000313" key="4">
    <source>
        <dbReference type="Proteomes" id="UP000481109"/>
    </source>
</evidence>
<feature type="transmembrane region" description="Helical" evidence="2">
    <location>
        <begin position="338"/>
        <end position="360"/>
    </location>
</feature>
<feature type="transmembrane region" description="Helical" evidence="2">
    <location>
        <begin position="45"/>
        <end position="68"/>
    </location>
</feature>
<feature type="transmembrane region" description="Helical" evidence="2">
    <location>
        <begin position="300"/>
        <end position="317"/>
    </location>
</feature>
<organism evidence="3 4">
    <name type="scientific">Streptomyces mesophilus</name>
    <dbReference type="NCBI Taxonomy" id="1775132"/>
    <lineage>
        <taxon>Bacteria</taxon>
        <taxon>Bacillati</taxon>
        <taxon>Actinomycetota</taxon>
        <taxon>Actinomycetes</taxon>
        <taxon>Kitasatosporales</taxon>
        <taxon>Streptomycetaceae</taxon>
        <taxon>Streptomyces</taxon>
    </lineage>
</organism>
<keyword evidence="4" id="KW-1185">Reference proteome</keyword>
<proteinExistence type="predicted"/>
<dbReference type="Gene3D" id="1.20.1250.20">
    <property type="entry name" value="MFS general substrate transporter like domains"/>
    <property type="match status" value="1"/>
</dbReference>
<evidence type="ECO:0000256" key="1">
    <source>
        <dbReference type="SAM" id="MobiDB-lite"/>
    </source>
</evidence>
<dbReference type="EMBL" id="JAAKZW010000279">
    <property type="protein sequence ID" value="NGO81075.1"/>
    <property type="molecule type" value="Genomic_DNA"/>
</dbReference>
<dbReference type="InterPro" id="IPR036259">
    <property type="entry name" value="MFS_trans_sf"/>
</dbReference>
<dbReference type="AlphaFoldDB" id="A0A6G4XU27"/>
<feature type="region of interest" description="Disordered" evidence="1">
    <location>
        <begin position="388"/>
        <end position="417"/>
    </location>
</feature>
<feature type="transmembrane region" description="Helical" evidence="2">
    <location>
        <begin position="14"/>
        <end position="39"/>
    </location>
</feature>
<protein>
    <submittedName>
        <fullName evidence="3">MFS transporter</fullName>
    </submittedName>
</protein>
<evidence type="ECO:0000313" key="3">
    <source>
        <dbReference type="EMBL" id="NGO81075.1"/>
    </source>
</evidence>
<name>A0A6G4XU27_9ACTN</name>
<accession>A0A6G4XU27</accession>
<comment type="caution">
    <text evidence="3">The sequence shown here is derived from an EMBL/GenBank/DDBJ whole genome shotgun (WGS) entry which is preliminary data.</text>
</comment>
<feature type="transmembrane region" description="Helical" evidence="2">
    <location>
        <begin position="172"/>
        <end position="192"/>
    </location>
</feature>
<feature type="transmembrane region" description="Helical" evidence="2">
    <location>
        <begin position="212"/>
        <end position="235"/>
    </location>
</feature>
<feature type="transmembrane region" description="Helical" evidence="2">
    <location>
        <begin position="103"/>
        <end position="127"/>
    </location>
</feature>
<keyword evidence="2" id="KW-0812">Transmembrane</keyword>
<evidence type="ECO:0000256" key="2">
    <source>
        <dbReference type="SAM" id="Phobius"/>
    </source>
</evidence>
<dbReference type="PANTHER" id="PTHR23542:SF1">
    <property type="entry name" value="MAJOR FACILITATOR SUPERFAMILY (MFS) PROFILE DOMAIN-CONTAINING PROTEIN"/>
    <property type="match status" value="1"/>
</dbReference>
<keyword evidence="2" id="KW-0472">Membrane</keyword>
<gene>
    <name evidence="3" type="ORF">G6045_36250</name>
</gene>
<feature type="transmembrane region" description="Helical" evidence="2">
    <location>
        <begin position="241"/>
        <end position="266"/>
    </location>
</feature>
<dbReference type="SUPFAM" id="SSF103473">
    <property type="entry name" value="MFS general substrate transporter"/>
    <property type="match status" value="1"/>
</dbReference>
<feature type="transmembrane region" description="Helical" evidence="2">
    <location>
        <begin position="80"/>
        <end position="97"/>
    </location>
</feature>